<evidence type="ECO:0000256" key="2">
    <source>
        <dbReference type="ARBA" id="ARBA00007069"/>
    </source>
</evidence>
<accession>A0ABV9YFM2</accession>
<feature type="transmembrane region" description="Helical" evidence="9">
    <location>
        <begin position="272"/>
        <end position="295"/>
    </location>
</feature>
<keyword evidence="4 10" id="KW-1003">Cell membrane</keyword>
<comment type="subcellular location">
    <subcellularLocation>
        <location evidence="1 9">Cell membrane</location>
        <topology evidence="1 9">Multi-pass membrane protein</topology>
    </subcellularLocation>
</comment>
<evidence type="ECO:0000256" key="10">
    <source>
        <dbReference type="RuleBase" id="RU363054"/>
    </source>
</evidence>
<feature type="transmembrane region" description="Helical" evidence="9">
    <location>
        <begin position="332"/>
        <end position="355"/>
    </location>
</feature>
<proteinExistence type="inferred from homology"/>
<dbReference type="CDD" id="cd06261">
    <property type="entry name" value="TM_PBP2"/>
    <property type="match status" value="1"/>
</dbReference>
<evidence type="ECO:0000256" key="7">
    <source>
        <dbReference type="ARBA" id="ARBA00022989"/>
    </source>
</evidence>
<evidence type="ECO:0000256" key="5">
    <source>
        <dbReference type="ARBA" id="ARBA00022592"/>
    </source>
</evidence>
<comment type="caution">
    <text evidence="13">The sequence shown here is derived from an EMBL/GenBank/DDBJ whole genome shotgun (WGS) entry which is preliminary data.</text>
</comment>
<dbReference type="RefSeq" id="WP_378034105.1">
    <property type="nucleotide sequence ID" value="NZ_JBHSIV010000001.1"/>
</dbReference>
<dbReference type="InterPro" id="IPR000515">
    <property type="entry name" value="MetI-like"/>
</dbReference>
<feature type="transmembrane region" description="Helical" evidence="9">
    <location>
        <begin position="72"/>
        <end position="95"/>
    </location>
</feature>
<evidence type="ECO:0000256" key="6">
    <source>
        <dbReference type="ARBA" id="ARBA00022692"/>
    </source>
</evidence>
<protein>
    <recommendedName>
        <fullName evidence="10">Phosphate transport system permease protein</fullName>
    </recommendedName>
</protein>
<feature type="transmembrane region" description="Helical" evidence="9">
    <location>
        <begin position="160"/>
        <end position="187"/>
    </location>
</feature>
<dbReference type="NCBIfam" id="TIGR02138">
    <property type="entry name" value="phosphate_pstC"/>
    <property type="match status" value="1"/>
</dbReference>
<keyword evidence="7 9" id="KW-1133">Transmembrane helix</keyword>
<dbReference type="InterPro" id="IPR051124">
    <property type="entry name" value="Phosphate_Transport_Permease"/>
</dbReference>
<dbReference type="Proteomes" id="UP001595947">
    <property type="component" value="Unassembled WGS sequence"/>
</dbReference>
<organism evidence="13 14">
    <name type="scientific">Actinomycetospora atypica</name>
    <dbReference type="NCBI Taxonomy" id="1290095"/>
    <lineage>
        <taxon>Bacteria</taxon>
        <taxon>Bacillati</taxon>
        <taxon>Actinomycetota</taxon>
        <taxon>Actinomycetes</taxon>
        <taxon>Pseudonocardiales</taxon>
        <taxon>Pseudonocardiaceae</taxon>
        <taxon>Actinomycetospora</taxon>
    </lineage>
</organism>
<dbReference type="PROSITE" id="PS50928">
    <property type="entry name" value="ABC_TM1"/>
    <property type="match status" value="1"/>
</dbReference>
<dbReference type="PANTHER" id="PTHR30425">
    <property type="entry name" value="PHOSPHATE TRANSPORT SYSTEM PERMEASE PROTEIN PST"/>
    <property type="match status" value="1"/>
</dbReference>
<dbReference type="InterPro" id="IPR035906">
    <property type="entry name" value="MetI-like_sf"/>
</dbReference>
<evidence type="ECO:0000313" key="13">
    <source>
        <dbReference type="EMBL" id="MFC5060759.1"/>
    </source>
</evidence>
<gene>
    <name evidence="13" type="primary">pstC</name>
    <name evidence="13" type="ORF">ACFPBZ_00950</name>
</gene>
<feature type="compositionally biased region" description="Polar residues" evidence="11">
    <location>
        <begin position="10"/>
        <end position="42"/>
    </location>
</feature>
<evidence type="ECO:0000259" key="12">
    <source>
        <dbReference type="PROSITE" id="PS50928"/>
    </source>
</evidence>
<name>A0ABV9YFM2_9PSEU</name>
<feature type="transmembrane region" description="Helical" evidence="9">
    <location>
        <begin position="207"/>
        <end position="231"/>
    </location>
</feature>
<dbReference type="EMBL" id="JBHSIV010000001">
    <property type="protein sequence ID" value="MFC5060759.1"/>
    <property type="molecule type" value="Genomic_DNA"/>
</dbReference>
<feature type="transmembrane region" description="Helical" evidence="9">
    <location>
        <begin position="122"/>
        <end position="148"/>
    </location>
</feature>
<dbReference type="InterPro" id="IPR011864">
    <property type="entry name" value="Phosphate_PstC"/>
</dbReference>
<comment type="function">
    <text evidence="10">Part of the binding-protein-dependent transport system for phosphate; probably responsible for the translocation of the substrate across the membrane.</text>
</comment>
<dbReference type="Gene3D" id="1.10.3720.10">
    <property type="entry name" value="MetI-like"/>
    <property type="match status" value="1"/>
</dbReference>
<evidence type="ECO:0000256" key="1">
    <source>
        <dbReference type="ARBA" id="ARBA00004651"/>
    </source>
</evidence>
<keyword evidence="8 9" id="KW-0472">Membrane</keyword>
<evidence type="ECO:0000256" key="4">
    <source>
        <dbReference type="ARBA" id="ARBA00022475"/>
    </source>
</evidence>
<evidence type="ECO:0000256" key="9">
    <source>
        <dbReference type="RuleBase" id="RU363032"/>
    </source>
</evidence>
<dbReference type="SUPFAM" id="SSF161098">
    <property type="entry name" value="MetI-like"/>
    <property type="match status" value="1"/>
</dbReference>
<keyword evidence="6 9" id="KW-0812">Transmembrane</keyword>
<sequence length="361" mass="37501">MTPDGDETDPSTVSERTTQRAPSDGSETQNRPAGSATMSPVTDPQPPTSGTPRSTNGGAGERVFRGLTTGSGLVVVAAIVLIGLFLVVQAVPSLLANNANFLTSPEFVTGDAANLRFGIRDLLAVTLLSSLMALVIAMPIGMGIALFLTQYAPTRLARPFSYVIGLLAAVPSIVFGLWGILVLAPAIEPVAQFLQTYLGWIFLFAPGNLPVLTGTIFTGGIVLAIMILPIITATTREVFAQTPRFQMEAAQALGATRWEVIRMAVLPYGRSGFIAASMLGLGRALGETIAVLLVIRSATSPSGLSLFDGGYTFASLIASAASEFSQPLPTGAYISAGLVLFVLTFVVNAIARVVAGGKVNG</sequence>
<reference evidence="14" key="1">
    <citation type="journal article" date="2019" name="Int. J. Syst. Evol. Microbiol.">
        <title>The Global Catalogue of Microorganisms (GCM) 10K type strain sequencing project: providing services to taxonomists for standard genome sequencing and annotation.</title>
        <authorList>
            <consortium name="The Broad Institute Genomics Platform"/>
            <consortium name="The Broad Institute Genome Sequencing Center for Infectious Disease"/>
            <person name="Wu L."/>
            <person name="Ma J."/>
        </authorList>
    </citation>
    <scope>NUCLEOTIDE SEQUENCE [LARGE SCALE GENOMIC DNA]</scope>
    <source>
        <strain evidence="14">CGMCC 4.7093</strain>
    </source>
</reference>
<feature type="domain" description="ABC transmembrane type-1" evidence="12">
    <location>
        <begin position="123"/>
        <end position="351"/>
    </location>
</feature>
<keyword evidence="3 9" id="KW-0813">Transport</keyword>
<evidence type="ECO:0000313" key="14">
    <source>
        <dbReference type="Proteomes" id="UP001595947"/>
    </source>
</evidence>
<dbReference type="Pfam" id="PF00528">
    <property type="entry name" value="BPD_transp_1"/>
    <property type="match status" value="1"/>
</dbReference>
<keyword evidence="5 10" id="KW-0592">Phosphate transport</keyword>
<feature type="region of interest" description="Disordered" evidence="11">
    <location>
        <begin position="1"/>
        <end position="62"/>
    </location>
</feature>
<evidence type="ECO:0000256" key="8">
    <source>
        <dbReference type="ARBA" id="ARBA00023136"/>
    </source>
</evidence>
<evidence type="ECO:0000256" key="3">
    <source>
        <dbReference type="ARBA" id="ARBA00022448"/>
    </source>
</evidence>
<evidence type="ECO:0000256" key="11">
    <source>
        <dbReference type="SAM" id="MobiDB-lite"/>
    </source>
</evidence>
<comment type="similarity">
    <text evidence="2 10">Belongs to the binding-protein-dependent transport system permease family. CysTW subfamily.</text>
</comment>
<keyword evidence="14" id="KW-1185">Reference proteome</keyword>
<dbReference type="PANTHER" id="PTHR30425:SF1">
    <property type="entry name" value="PHOSPHATE TRANSPORT SYSTEM PERMEASE PROTEIN PSTC"/>
    <property type="match status" value="1"/>
</dbReference>